<organism evidence="1 2">
    <name type="scientific">Flavobacterium hercynium</name>
    <dbReference type="NCBI Taxonomy" id="387094"/>
    <lineage>
        <taxon>Bacteria</taxon>
        <taxon>Pseudomonadati</taxon>
        <taxon>Bacteroidota</taxon>
        <taxon>Flavobacteriia</taxon>
        <taxon>Flavobacteriales</taxon>
        <taxon>Flavobacteriaceae</taxon>
        <taxon>Flavobacterium</taxon>
    </lineage>
</organism>
<dbReference type="AlphaFoldDB" id="A0A226HHM7"/>
<evidence type="ECO:0000313" key="1">
    <source>
        <dbReference type="EMBL" id="OXA93368.1"/>
    </source>
</evidence>
<accession>A0A226HHM7</accession>
<evidence type="ECO:0000313" key="2">
    <source>
        <dbReference type="Proteomes" id="UP000198345"/>
    </source>
</evidence>
<reference evidence="1 2" key="1">
    <citation type="submission" date="2016-11" db="EMBL/GenBank/DDBJ databases">
        <title>Whole genomes of Flavobacteriaceae.</title>
        <authorList>
            <person name="Stine C."/>
            <person name="Li C."/>
            <person name="Tadesse D."/>
        </authorList>
    </citation>
    <scope>NUCLEOTIDE SEQUENCE [LARGE SCALE GENOMIC DNA]</scope>
    <source>
        <strain evidence="1 2">DSM 18292</strain>
    </source>
</reference>
<comment type="caution">
    <text evidence="1">The sequence shown here is derived from an EMBL/GenBank/DDBJ whole genome shotgun (WGS) entry which is preliminary data.</text>
</comment>
<sequence length="84" mass="9667">MRYNLSLFKEKSERISTSIGAMGAVEPRTTTQKRKNLSTLAHLRERKKQIIRNKTCEVHKTASFKPPKIAKTEMTPSKILQLLK</sequence>
<dbReference type="EMBL" id="MUGW01000014">
    <property type="protein sequence ID" value="OXA93368.1"/>
    <property type="molecule type" value="Genomic_DNA"/>
</dbReference>
<dbReference type="Proteomes" id="UP000198345">
    <property type="component" value="Unassembled WGS sequence"/>
</dbReference>
<proteinExistence type="predicted"/>
<name>A0A226HHM7_9FLAO</name>
<keyword evidence="2" id="KW-1185">Reference proteome</keyword>
<gene>
    <name evidence="1" type="ORF">B0A66_06725</name>
</gene>
<protein>
    <submittedName>
        <fullName evidence="1">Uncharacterized protein</fullName>
    </submittedName>
</protein>